<organism evidence="1">
    <name type="scientific">Trieres chinensis</name>
    <name type="common">Marine centric diatom</name>
    <name type="synonym">Odontella sinensis</name>
    <dbReference type="NCBI Taxonomy" id="1514140"/>
    <lineage>
        <taxon>Eukaryota</taxon>
        <taxon>Sar</taxon>
        <taxon>Stramenopiles</taxon>
        <taxon>Ochrophyta</taxon>
        <taxon>Bacillariophyta</taxon>
        <taxon>Mediophyceae</taxon>
        <taxon>Biddulphiophycidae</taxon>
        <taxon>Eupodiscales</taxon>
        <taxon>Parodontellaceae</taxon>
        <taxon>Trieres</taxon>
    </lineage>
</organism>
<sequence>MTHCVGLVEANEIGVVEGHGEDKQLDVITLEDGGKYVNVDMTTVEGIKRAGDLGFAQSGLADVAMTSFLFEMNNIFDAPDHRAKCFTLLRHPIKRAVSLFYYLQHASWESTYSTVYQDMTIEEYATGELCENNWMTRMLSGKMSGPLSWNHLEKAKTVLLQKCLLGFVDDIEEALDRFERYFGWREWTDHKERWQCQQDLLHGGDNKYTHPRYEEGSEVWELLKKKNGFDIMLYNYAKEAAKDQAALIPQ</sequence>
<dbReference type="InterPro" id="IPR027417">
    <property type="entry name" value="P-loop_NTPase"/>
</dbReference>
<accession>A0A7S2A730</accession>
<evidence type="ECO:0008006" key="2">
    <source>
        <dbReference type="Google" id="ProtNLM"/>
    </source>
</evidence>
<dbReference type="EMBL" id="HBGO01035107">
    <property type="protein sequence ID" value="CAD9359973.1"/>
    <property type="molecule type" value="Transcribed_RNA"/>
</dbReference>
<name>A0A7S2A730_TRICV</name>
<protein>
    <recommendedName>
        <fullName evidence="2">Sulfotransferase domain-containing protein</fullName>
    </recommendedName>
</protein>
<dbReference type="PANTHER" id="PTHR32301">
    <property type="entry name" value="COUNTIN RECEPTOR CNR3-RELATED"/>
    <property type="match status" value="1"/>
</dbReference>
<reference evidence="1" key="1">
    <citation type="submission" date="2021-01" db="EMBL/GenBank/DDBJ databases">
        <authorList>
            <person name="Corre E."/>
            <person name="Pelletier E."/>
            <person name="Niang G."/>
            <person name="Scheremetjew M."/>
            <person name="Finn R."/>
            <person name="Kale V."/>
            <person name="Holt S."/>
            <person name="Cochrane G."/>
            <person name="Meng A."/>
            <person name="Brown T."/>
            <person name="Cohen L."/>
        </authorList>
    </citation>
    <scope>NUCLEOTIDE SEQUENCE</scope>
    <source>
        <strain evidence="1">Grunow 1884</strain>
    </source>
</reference>
<dbReference type="Gene3D" id="3.40.50.300">
    <property type="entry name" value="P-loop containing nucleotide triphosphate hydrolases"/>
    <property type="match status" value="1"/>
</dbReference>
<evidence type="ECO:0000313" key="1">
    <source>
        <dbReference type="EMBL" id="CAD9359973.1"/>
    </source>
</evidence>
<dbReference type="AlphaFoldDB" id="A0A7S2A730"/>
<dbReference type="PANTHER" id="PTHR32301:SF6">
    <property type="entry name" value="GOLVESIN-RELATED"/>
    <property type="match status" value="1"/>
</dbReference>
<proteinExistence type="predicted"/>
<gene>
    <name evidence="1" type="ORF">OSIN01602_LOCUS20275</name>
</gene>
<dbReference type="SUPFAM" id="SSF52540">
    <property type="entry name" value="P-loop containing nucleoside triphosphate hydrolases"/>
    <property type="match status" value="1"/>
</dbReference>
<dbReference type="InterPro" id="IPR053259">
    <property type="entry name" value="Golvesin-related_Golgi"/>
</dbReference>